<keyword evidence="6 9" id="KW-1133">Transmembrane helix</keyword>
<evidence type="ECO:0000256" key="4">
    <source>
        <dbReference type="ARBA" id="ARBA00022475"/>
    </source>
</evidence>
<name>A0ABW0NVH7_9MICO</name>
<dbReference type="Pfam" id="PF00230">
    <property type="entry name" value="MIP"/>
    <property type="match status" value="1"/>
</dbReference>
<evidence type="ECO:0000256" key="6">
    <source>
        <dbReference type="ARBA" id="ARBA00022989"/>
    </source>
</evidence>
<dbReference type="InterPro" id="IPR022357">
    <property type="entry name" value="MIP_CS"/>
</dbReference>
<dbReference type="PANTHER" id="PTHR19139">
    <property type="entry name" value="AQUAPORIN TRANSPORTER"/>
    <property type="match status" value="1"/>
</dbReference>
<feature type="transmembrane region" description="Helical" evidence="9">
    <location>
        <begin position="12"/>
        <end position="33"/>
    </location>
</feature>
<feature type="transmembrane region" description="Helical" evidence="9">
    <location>
        <begin position="93"/>
        <end position="113"/>
    </location>
</feature>
<reference evidence="11" key="1">
    <citation type="journal article" date="2019" name="Int. J. Syst. Evol. Microbiol.">
        <title>The Global Catalogue of Microorganisms (GCM) 10K type strain sequencing project: providing services to taxonomists for standard genome sequencing and annotation.</title>
        <authorList>
            <consortium name="The Broad Institute Genomics Platform"/>
            <consortium name="The Broad Institute Genome Sequencing Center for Infectious Disease"/>
            <person name="Wu L."/>
            <person name="Ma J."/>
        </authorList>
    </citation>
    <scope>NUCLEOTIDE SEQUENCE [LARGE SCALE GENOMIC DNA]</scope>
    <source>
        <strain evidence="11">CGMCC 4.6997</strain>
    </source>
</reference>
<dbReference type="EMBL" id="JBHSMG010000002">
    <property type="protein sequence ID" value="MFC5502854.1"/>
    <property type="molecule type" value="Genomic_DNA"/>
</dbReference>
<dbReference type="Gene3D" id="1.20.1080.10">
    <property type="entry name" value="Glycerol uptake facilitator protein"/>
    <property type="match status" value="1"/>
</dbReference>
<dbReference type="Proteomes" id="UP001596039">
    <property type="component" value="Unassembled WGS sequence"/>
</dbReference>
<accession>A0ABW0NVH7</accession>
<comment type="similarity">
    <text evidence="2 8">Belongs to the MIP/aquaporin (TC 1.A.8) family.</text>
</comment>
<keyword evidence="5 8" id="KW-0812">Transmembrane</keyword>
<feature type="transmembrane region" description="Helical" evidence="9">
    <location>
        <begin position="133"/>
        <end position="155"/>
    </location>
</feature>
<evidence type="ECO:0000256" key="1">
    <source>
        <dbReference type="ARBA" id="ARBA00004651"/>
    </source>
</evidence>
<comment type="caution">
    <text evidence="10">The sequence shown here is derived from an EMBL/GenBank/DDBJ whole genome shotgun (WGS) entry which is preliminary data.</text>
</comment>
<evidence type="ECO:0000313" key="10">
    <source>
        <dbReference type="EMBL" id="MFC5502854.1"/>
    </source>
</evidence>
<evidence type="ECO:0000256" key="9">
    <source>
        <dbReference type="SAM" id="Phobius"/>
    </source>
</evidence>
<evidence type="ECO:0000256" key="8">
    <source>
        <dbReference type="RuleBase" id="RU000477"/>
    </source>
</evidence>
<organism evidence="10 11">
    <name type="scientific">Lysinimonas soli</name>
    <dbReference type="NCBI Taxonomy" id="1074233"/>
    <lineage>
        <taxon>Bacteria</taxon>
        <taxon>Bacillati</taxon>
        <taxon>Actinomycetota</taxon>
        <taxon>Actinomycetes</taxon>
        <taxon>Micrococcales</taxon>
        <taxon>Microbacteriaceae</taxon>
        <taxon>Lysinimonas</taxon>
    </lineage>
</organism>
<sequence>MDENRTWQKLAAEFLGTAFLVFVGVGSVPALAMARGDAPFTGADLGFISLSFATIVVVTVYVFGYISGNHINPAVTLGLAVSGKFPWRSVPGYLLAQLLGAIAGSFAIVGALGPKASKLGLGVASFNPDTVSIPQALFAEFIGTFLLVFAVFGVIHRKAAPGWAGLAIGLVVFAAIIPVAPATGASINPARTTGPMIVQSLLGGQVAWGQWWVYVVAELLGGVIAALLFGVISKTAADKAAVSS</sequence>
<dbReference type="InterPro" id="IPR023271">
    <property type="entry name" value="Aquaporin-like"/>
</dbReference>
<keyword evidence="7 9" id="KW-0472">Membrane</keyword>
<evidence type="ECO:0000313" key="11">
    <source>
        <dbReference type="Proteomes" id="UP001596039"/>
    </source>
</evidence>
<dbReference type="InterPro" id="IPR034294">
    <property type="entry name" value="Aquaporin_transptr"/>
</dbReference>
<dbReference type="PROSITE" id="PS00221">
    <property type="entry name" value="MIP"/>
    <property type="match status" value="1"/>
</dbReference>
<feature type="transmembrane region" description="Helical" evidence="9">
    <location>
        <begin position="45"/>
        <end position="66"/>
    </location>
</feature>
<dbReference type="SUPFAM" id="SSF81338">
    <property type="entry name" value="Aquaporin-like"/>
    <property type="match status" value="1"/>
</dbReference>
<keyword evidence="11" id="KW-1185">Reference proteome</keyword>
<dbReference type="PANTHER" id="PTHR19139:SF199">
    <property type="entry name" value="MIP17260P"/>
    <property type="match status" value="1"/>
</dbReference>
<dbReference type="PRINTS" id="PR00783">
    <property type="entry name" value="MINTRINSICP"/>
</dbReference>
<evidence type="ECO:0000256" key="3">
    <source>
        <dbReference type="ARBA" id="ARBA00022448"/>
    </source>
</evidence>
<gene>
    <name evidence="10" type="ORF">ACFPJ4_11440</name>
</gene>
<feature type="transmembrane region" description="Helical" evidence="9">
    <location>
        <begin position="211"/>
        <end position="232"/>
    </location>
</feature>
<evidence type="ECO:0000256" key="5">
    <source>
        <dbReference type="ARBA" id="ARBA00022692"/>
    </source>
</evidence>
<keyword evidence="3 8" id="KW-0813">Transport</keyword>
<evidence type="ECO:0000256" key="7">
    <source>
        <dbReference type="ARBA" id="ARBA00023136"/>
    </source>
</evidence>
<dbReference type="RefSeq" id="WP_386740554.1">
    <property type="nucleotide sequence ID" value="NZ_JBHSMG010000002.1"/>
</dbReference>
<proteinExistence type="inferred from homology"/>
<keyword evidence="4" id="KW-1003">Cell membrane</keyword>
<evidence type="ECO:0000256" key="2">
    <source>
        <dbReference type="ARBA" id="ARBA00006175"/>
    </source>
</evidence>
<comment type="subcellular location">
    <subcellularLocation>
        <location evidence="1">Cell membrane</location>
        <topology evidence="1">Multi-pass membrane protein</topology>
    </subcellularLocation>
</comment>
<dbReference type="InterPro" id="IPR000425">
    <property type="entry name" value="MIP"/>
</dbReference>
<protein>
    <submittedName>
        <fullName evidence="10">MIP/aquaporin family protein</fullName>
    </submittedName>
</protein>
<feature type="transmembrane region" description="Helical" evidence="9">
    <location>
        <begin position="162"/>
        <end position="180"/>
    </location>
</feature>